<feature type="region of interest" description="Disordered" evidence="3">
    <location>
        <begin position="863"/>
        <end position="892"/>
    </location>
</feature>
<feature type="region of interest" description="Disordered" evidence="3">
    <location>
        <begin position="802"/>
        <end position="821"/>
    </location>
</feature>
<name>A0A9P1I5M6_9PELO</name>
<dbReference type="Gene3D" id="2.60.120.290">
    <property type="entry name" value="Spermadhesin, CUB domain"/>
    <property type="match status" value="5"/>
</dbReference>
<evidence type="ECO:0000259" key="5">
    <source>
        <dbReference type="PROSITE" id="PS01180"/>
    </source>
</evidence>
<keyword evidence="4" id="KW-0472">Membrane</keyword>
<gene>
    <name evidence="6" type="ORF">CAMP_LOCUS1280</name>
</gene>
<dbReference type="PANTHER" id="PTHR47537">
    <property type="entry name" value="CUBILIN"/>
    <property type="match status" value="1"/>
</dbReference>
<dbReference type="InterPro" id="IPR053207">
    <property type="entry name" value="Non-NMDA_GluR_Accessory"/>
</dbReference>
<evidence type="ECO:0000256" key="3">
    <source>
        <dbReference type="SAM" id="MobiDB-lite"/>
    </source>
</evidence>
<organism evidence="6 7">
    <name type="scientific">Caenorhabditis angaria</name>
    <dbReference type="NCBI Taxonomy" id="860376"/>
    <lineage>
        <taxon>Eukaryota</taxon>
        <taxon>Metazoa</taxon>
        <taxon>Ecdysozoa</taxon>
        <taxon>Nematoda</taxon>
        <taxon>Chromadorea</taxon>
        <taxon>Rhabditida</taxon>
        <taxon>Rhabditina</taxon>
        <taxon>Rhabditomorpha</taxon>
        <taxon>Rhabditoidea</taxon>
        <taxon>Rhabditidae</taxon>
        <taxon>Peloderinae</taxon>
        <taxon>Caenorhabditis</taxon>
    </lineage>
</organism>
<feature type="domain" description="CUB" evidence="5">
    <location>
        <begin position="210"/>
        <end position="328"/>
    </location>
</feature>
<keyword evidence="4" id="KW-0812">Transmembrane</keyword>
<evidence type="ECO:0000256" key="4">
    <source>
        <dbReference type="SAM" id="Phobius"/>
    </source>
</evidence>
<reference evidence="6" key="1">
    <citation type="submission" date="2022-11" db="EMBL/GenBank/DDBJ databases">
        <authorList>
            <person name="Kikuchi T."/>
        </authorList>
    </citation>
    <scope>NUCLEOTIDE SEQUENCE</scope>
    <source>
        <strain evidence="6">PS1010</strain>
    </source>
</reference>
<feature type="domain" description="CUB" evidence="5">
    <location>
        <begin position="506"/>
        <end position="634"/>
    </location>
</feature>
<evidence type="ECO:0000313" key="7">
    <source>
        <dbReference type="Proteomes" id="UP001152747"/>
    </source>
</evidence>
<protein>
    <recommendedName>
        <fullName evidence="5">CUB domain-containing protein</fullName>
    </recommendedName>
</protein>
<accession>A0A9P1I5M6</accession>
<keyword evidence="7" id="KW-1185">Reference proteome</keyword>
<proteinExistence type="predicted"/>
<feature type="transmembrane region" description="Helical" evidence="4">
    <location>
        <begin position="36"/>
        <end position="58"/>
    </location>
</feature>
<dbReference type="SUPFAM" id="SSF49854">
    <property type="entry name" value="Spermadhesin, CUB domain"/>
    <property type="match status" value="5"/>
</dbReference>
<dbReference type="OrthoDB" id="6022136at2759"/>
<evidence type="ECO:0000256" key="2">
    <source>
        <dbReference type="PROSITE-ProRule" id="PRU00059"/>
    </source>
</evidence>
<comment type="caution">
    <text evidence="2">Lacks conserved residue(s) required for the propagation of feature annotation.</text>
</comment>
<feature type="domain" description="CUB" evidence="5">
    <location>
        <begin position="352"/>
        <end position="500"/>
    </location>
</feature>
<dbReference type="InterPro" id="IPR002172">
    <property type="entry name" value="LDrepeatLR_classA_rpt"/>
</dbReference>
<dbReference type="InterPro" id="IPR035914">
    <property type="entry name" value="Sperma_CUB_dom_sf"/>
</dbReference>
<dbReference type="InterPro" id="IPR000859">
    <property type="entry name" value="CUB_dom"/>
</dbReference>
<dbReference type="PANTHER" id="PTHR47537:SF6">
    <property type="entry name" value="CUB DOMAIN-CONTAINING PROTEIN"/>
    <property type="match status" value="1"/>
</dbReference>
<feature type="transmembrane region" description="Helical" evidence="4">
    <location>
        <begin position="832"/>
        <end position="854"/>
    </location>
</feature>
<comment type="caution">
    <text evidence="6">The sequence shown here is derived from an EMBL/GenBank/DDBJ whole genome shotgun (WGS) entry which is preliminary data.</text>
</comment>
<dbReference type="CDD" id="cd00041">
    <property type="entry name" value="CUB"/>
    <property type="match status" value="5"/>
</dbReference>
<dbReference type="EMBL" id="CANHGI010000001">
    <property type="protein sequence ID" value="CAI5438643.1"/>
    <property type="molecule type" value="Genomic_DNA"/>
</dbReference>
<dbReference type="SMART" id="SM00042">
    <property type="entry name" value="CUB"/>
    <property type="match status" value="5"/>
</dbReference>
<feature type="domain" description="CUB" evidence="5">
    <location>
        <begin position="649"/>
        <end position="768"/>
    </location>
</feature>
<keyword evidence="1" id="KW-1015">Disulfide bond</keyword>
<dbReference type="Pfam" id="PF00431">
    <property type="entry name" value="CUB"/>
    <property type="match status" value="4"/>
</dbReference>
<dbReference type="AlphaFoldDB" id="A0A9P1I5M6"/>
<dbReference type="PROSITE" id="PS01180">
    <property type="entry name" value="CUB"/>
    <property type="match status" value="5"/>
</dbReference>
<dbReference type="Proteomes" id="UP001152747">
    <property type="component" value="Unassembled WGS sequence"/>
</dbReference>
<evidence type="ECO:0000256" key="1">
    <source>
        <dbReference type="ARBA" id="ARBA00023157"/>
    </source>
</evidence>
<dbReference type="GO" id="GO:0005886">
    <property type="term" value="C:plasma membrane"/>
    <property type="evidence" value="ECO:0007669"/>
    <property type="project" value="TreeGrafter"/>
</dbReference>
<sequence>MRSLERIVETRIELLEWDSKETKEDCAKCRALDCDIIFALLFTIVIACLLVLIMVFWLKECDKHFDLSKPEGTIYFPENTINVNLKNSTKIEELYNLQCVYTFVAGPRQRVMLEFDHFSLSGSSENCDIEYVDIYSEIESIDEDLLSSALGGRYCGTVAPRIRISLHNILKLVLHSRTSNREENYGFIARYSFISDEKYASGRLIPGKKCNFIIDSSENPLGILYSRTYPGTFPRNTHCSYLFKGSSNERIRLYFHDFDVFFGGEHCPYDTVTIFDGPTSSSPIIRKICGLQQRLEAYSMSNTLLIHFNTTNPPKTDPRGFFLDYEFSSRFVVINKLLNGQKGVTHIRGTECDVKVESNRETKHIIRSPNYPDAYPTNTTCSYIIHGLQGDQNLEKVSVVFREFGVVSYPVSSSSDDFSTDESCPTAWVGIALSESNIKAAISSTDDSVFDQTLCDRLEGDKKFGPFSSEGPKMVIQFGSTELYNDGKAPLGFEAEIEFKTDYGITGKSLGTSNECKFEFDKNGFFNSPRYPANYPLDTNCTYYIIGKPGKEILIYYEQFILHEDPENPTSDYLEVFDVRYENGKEILESREKYYAGSVPGPIISSPGVYEMRAVFSSGSSGSANGFKALLEFQDIRDKKDQKSDPDHCGGIIEASDELPSGKISSPNYPIKYKENVHCKWNIKARPGRRIVVQMETIKVEGEMTETTAQCQKAVIRVSGSKRIEYCGIDHALFQTLVSKNETIKISFLTAPDKVIGLEGFQMIWTEVLENADENSCNGDGNYLCTYSKYCINSKLRCDEKKNCPSDDSETSLDDSDEQHCAKKENSTDRTVVIAAVLCGGIFLFICAFFCYLFKSKLERKKKKKRKDGSRHRQRQPYRQQRPMNKAHCDSELSSPATSRFVHHDATGIMPHVAHHQPSSSQTFYA</sequence>
<feature type="compositionally biased region" description="Basic residues" evidence="3">
    <location>
        <begin position="863"/>
        <end position="876"/>
    </location>
</feature>
<feature type="compositionally biased region" description="Acidic residues" evidence="3">
    <location>
        <begin position="807"/>
        <end position="817"/>
    </location>
</feature>
<evidence type="ECO:0000313" key="6">
    <source>
        <dbReference type="EMBL" id="CAI5438643.1"/>
    </source>
</evidence>
<keyword evidence="4" id="KW-1133">Transmembrane helix</keyword>
<dbReference type="SMART" id="SM00192">
    <property type="entry name" value="LDLa"/>
    <property type="match status" value="1"/>
</dbReference>
<feature type="domain" description="CUB" evidence="5">
    <location>
        <begin position="61"/>
        <end position="194"/>
    </location>
</feature>